<dbReference type="InterPro" id="IPR015375">
    <property type="entry name" value="NADH_PPase-like_N"/>
</dbReference>
<evidence type="ECO:0000256" key="5">
    <source>
        <dbReference type="ARBA" id="ARBA00022723"/>
    </source>
</evidence>
<sequence>MSVQLSSHVFAGNPIISRTPKPTDSVSFSSAFQTLKAYFSSHHDTQHASPNFKVLPFRKGRPLVGSSGDSVPIWHLGWLSLEECKVFLEKSQVKLTEYSFVYLGSESSDDVVYWAIDVSDAGDLENELSSRQVSFVDAMSLMVATDWANHLVMADLAIAGQAKALLEWHITSRFCGNCGEKTVPIDAGRRKQCTNESCKKKFYPRVDPVVIMLVIDKQRDRALLSRQSRFVPRMWSTLAGFIEPGESLEEAVKRETWEETGIDVGEVVYHSSQPWPVGPSSMPCQLMVGFLAYAKSFEINVDKNELEDAQWFSREDVQKALTFAEYEKAQKTTAVKVNQMSKGVEKNFNLSLDFNMESGELAPMFIPGPYAVAHHLISYWLNEVGVKDLQGHS</sequence>
<reference evidence="12" key="1">
    <citation type="submission" date="2023-02" db="EMBL/GenBank/DDBJ databases">
        <title>Genome of toxic invasive species Heracleum sosnowskyi carries increased number of genes despite the absence of recent whole-genome duplications.</title>
        <authorList>
            <person name="Schelkunov M."/>
            <person name="Shtratnikova V."/>
            <person name="Makarenko M."/>
            <person name="Klepikova A."/>
            <person name="Omelchenko D."/>
            <person name="Novikova G."/>
            <person name="Obukhova E."/>
            <person name="Bogdanov V."/>
            <person name="Penin A."/>
            <person name="Logacheva M."/>
        </authorList>
    </citation>
    <scope>NUCLEOTIDE SEQUENCE</scope>
    <source>
        <strain evidence="12">Hsosn_3</strain>
        <tissue evidence="12">Leaf</tissue>
    </source>
</reference>
<dbReference type="InterPro" id="IPR015376">
    <property type="entry name" value="Znr_NADH_PPase"/>
</dbReference>
<evidence type="ECO:0000256" key="4">
    <source>
        <dbReference type="ARBA" id="ARBA00012381"/>
    </source>
</evidence>
<dbReference type="InterPro" id="IPR050241">
    <property type="entry name" value="NAD-cap_RNA_hydrolase_NudC"/>
</dbReference>
<dbReference type="InterPro" id="IPR049734">
    <property type="entry name" value="NudC-like_C"/>
</dbReference>
<comment type="cofactor">
    <cofactor evidence="2">
        <name>Zn(2+)</name>
        <dbReference type="ChEBI" id="CHEBI:29105"/>
    </cofactor>
</comment>
<dbReference type="GO" id="GO:0019677">
    <property type="term" value="P:NAD+ catabolic process"/>
    <property type="evidence" value="ECO:0007669"/>
    <property type="project" value="TreeGrafter"/>
</dbReference>
<dbReference type="Gene3D" id="3.90.79.10">
    <property type="entry name" value="Nucleoside Triphosphate Pyrophosphohydrolase"/>
    <property type="match status" value="1"/>
</dbReference>
<dbReference type="InterPro" id="IPR015797">
    <property type="entry name" value="NUDIX_hydrolase-like_dom_sf"/>
</dbReference>
<dbReference type="AlphaFoldDB" id="A0AAD8IUU3"/>
<dbReference type="Pfam" id="PF09296">
    <property type="entry name" value="NUDIX-like"/>
    <property type="match status" value="1"/>
</dbReference>
<keyword evidence="8" id="KW-0520">NAD</keyword>
<gene>
    <name evidence="12" type="ORF">POM88_011598</name>
</gene>
<keyword evidence="13" id="KW-1185">Reference proteome</keyword>
<dbReference type="PRINTS" id="PR00502">
    <property type="entry name" value="NUDIXFAMILY"/>
</dbReference>
<comment type="caution">
    <text evidence="12">The sequence shown here is derived from an EMBL/GenBank/DDBJ whole genome shotgun (WGS) entry which is preliminary data.</text>
</comment>
<reference evidence="12" key="2">
    <citation type="submission" date="2023-05" db="EMBL/GenBank/DDBJ databases">
        <authorList>
            <person name="Schelkunov M.I."/>
        </authorList>
    </citation>
    <scope>NUCLEOTIDE SEQUENCE</scope>
    <source>
        <strain evidence="12">Hsosn_3</strain>
        <tissue evidence="12">Leaf</tissue>
    </source>
</reference>
<keyword evidence="5" id="KW-0479">Metal-binding</keyword>
<dbReference type="GO" id="GO:0046872">
    <property type="term" value="F:metal ion binding"/>
    <property type="evidence" value="ECO:0007669"/>
    <property type="project" value="UniProtKB-KW"/>
</dbReference>
<evidence type="ECO:0000313" key="13">
    <source>
        <dbReference type="Proteomes" id="UP001237642"/>
    </source>
</evidence>
<evidence type="ECO:0000256" key="2">
    <source>
        <dbReference type="ARBA" id="ARBA00001947"/>
    </source>
</evidence>
<evidence type="ECO:0000313" key="12">
    <source>
        <dbReference type="EMBL" id="KAK1392542.1"/>
    </source>
</evidence>
<dbReference type="CDD" id="cd03429">
    <property type="entry name" value="NUDIX_NADH_pyrophosphatase_Nudt13"/>
    <property type="match status" value="1"/>
</dbReference>
<evidence type="ECO:0000256" key="10">
    <source>
        <dbReference type="RuleBase" id="RU003476"/>
    </source>
</evidence>
<dbReference type="Pfam" id="PF09297">
    <property type="entry name" value="Zn_ribbon_NUD"/>
    <property type="match status" value="1"/>
</dbReference>
<dbReference type="NCBIfam" id="NF001299">
    <property type="entry name" value="PRK00241.1"/>
    <property type="match status" value="1"/>
</dbReference>
<dbReference type="Proteomes" id="UP001237642">
    <property type="component" value="Unassembled WGS sequence"/>
</dbReference>
<comment type="cofactor">
    <cofactor evidence="1">
        <name>Mg(2+)</name>
        <dbReference type="ChEBI" id="CHEBI:18420"/>
    </cofactor>
</comment>
<dbReference type="GO" id="GO:0035529">
    <property type="term" value="F:NADH pyrophosphatase activity"/>
    <property type="evidence" value="ECO:0007669"/>
    <property type="project" value="TreeGrafter"/>
</dbReference>
<evidence type="ECO:0000256" key="8">
    <source>
        <dbReference type="ARBA" id="ARBA00023027"/>
    </source>
</evidence>
<comment type="catalytic activity">
    <reaction evidence="9">
        <text>a 5'-end NAD(+)-phospho-ribonucleoside in mRNA + H2O = a 5'-end phospho-adenosine-phospho-ribonucleoside in mRNA + beta-nicotinamide D-ribonucleotide + 2 H(+)</text>
        <dbReference type="Rhea" id="RHEA:60876"/>
        <dbReference type="Rhea" id="RHEA-COMP:15698"/>
        <dbReference type="Rhea" id="RHEA-COMP:15719"/>
        <dbReference type="ChEBI" id="CHEBI:14649"/>
        <dbReference type="ChEBI" id="CHEBI:15377"/>
        <dbReference type="ChEBI" id="CHEBI:15378"/>
        <dbReference type="ChEBI" id="CHEBI:144029"/>
        <dbReference type="ChEBI" id="CHEBI:144051"/>
    </reaction>
    <physiologicalReaction direction="left-to-right" evidence="9">
        <dbReference type="Rhea" id="RHEA:60877"/>
    </physiologicalReaction>
</comment>
<dbReference type="GO" id="GO:0005777">
    <property type="term" value="C:peroxisome"/>
    <property type="evidence" value="ECO:0007669"/>
    <property type="project" value="TreeGrafter"/>
</dbReference>
<evidence type="ECO:0000259" key="11">
    <source>
        <dbReference type="PROSITE" id="PS51462"/>
    </source>
</evidence>
<dbReference type="InterPro" id="IPR020476">
    <property type="entry name" value="Nudix_hydrolase"/>
</dbReference>
<dbReference type="PROSITE" id="PS00893">
    <property type="entry name" value="NUDIX_BOX"/>
    <property type="match status" value="1"/>
</dbReference>
<dbReference type="FunFam" id="3.90.79.10:FF:000040">
    <property type="entry name" value="Nudix hydrolase 19, chloroplastic"/>
    <property type="match status" value="1"/>
</dbReference>
<dbReference type="InterPro" id="IPR000086">
    <property type="entry name" value="NUDIX_hydrolase_dom"/>
</dbReference>
<keyword evidence="7" id="KW-0460">Magnesium</keyword>
<evidence type="ECO:0000256" key="9">
    <source>
        <dbReference type="ARBA" id="ARBA00023679"/>
    </source>
</evidence>
<keyword evidence="6 10" id="KW-0378">Hydrolase</keyword>
<evidence type="ECO:0000256" key="7">
    <source>
        <dbReference type="ARBA" id="ARBA00022842"/>
    </source>
</evidence>
<evidence type="ECO:0000256" key="3">
    <source>
        <dbReference type="ARBA" id="ARBA00009595"/>
    </source>
</evidence>
<comment type="similarity">
    <text evidence="3">Belongs to the Nudix hydrolase family. NudC subfamily.</text>
</comment>
<evidence type="ECO:0000256" key="6">
    <source>
        <dbReference type="ARBA" id="ARBA00022801"/>
    </source>
</evidence>
<name>A0AAD8IUU3_9APIA</name>
<dbReference type="PANTHER" id="PTHR42904">
    <property type="entry name" value="NUDIX HYDROLASE, NUDC SUBFAMILY"/>
    <property type="match status" value="1"/>
</dbReference>
<dbReference type="PROSITE" id="PS51462">
    <property type="entry name" value="NUDIX"/>
    <property type="match status" value="1"/>
</dbReference>
<dbReference type="GO" id="GO:0006742">
    <property type="term" value="P:NADP+ catabolic process"/>
    <property type="evidence" value="ECO:0007669"/>
    <property type="project" value="TreeGrafter"/>
</dbReference>
<feature type="domain" description="Nudix hydrolase" evidence="11">
    <location>
        <begin position="204"/>
        <end position="334"/>
    </location>
</feature>
<dbReference type="InterPro" id="IPR020084">
    <property type="entry name" value="NUDIX_hydrolase_CS"/>
</dbReference>
<dbReference type="EC" id="3.6.1.22" evidence="4"/>
<dbReference type="Gene3D" id="3.90.79.20">
    <property type="match status" value="1"/>
</dbReference>
<dbReference type="Pfam" id="PF00293">
    <property type="entry name" value="NUDIX"/>
    <property type="match status" value="1"/>
</dbReference>
<evidence type="ECO:0000256" key="1">
    <source>
        <dbReference type="ARBA" id="ARBA00001946"/>
    </source>
</evidence>
<dbReference type="GO" id="GO:0005829">
    <property type="term" value="C:cytosol"/>
    <property type="evidence" value="ECO:0007669"/>
    <property type="project" value="TreeGrafter"/>
</dbReference>
<accession>A0AAD8IUU3</accession>
<dbReference type="EMBL" id="JAUIZM010000003">
    <property type="protein sequence ID" value="KAK1392542.1"/>
    <property type="molecule type" value="Genomic_DNA"/>
</dbReference>
<dbReference type="SUPFAM" id="SSF55811">
    <property type="entry name" value="Nudix"/>
    <property type="match status" value="1"/>
</dbReference>
<proteinExistence type="inferred from homology"/>
<organism evidence="12 13">
    <name type="scientific">Heracleum sosnowskyi</name>
    <dbReference type="NCBI Taxonomy" id="360622"/>
    <lineage>
        <taxon>Eukaryota</taxon>
        <taxon>Viridiplantae</taxon>
        <taxon>Streptophyta</taxon>
        <taxon>Embryophyta</taxon>
        <taxon>Tracheophyta</taxon>
        <taxon>Spermatophyta</taxon>
        <taxon>Magnoliopsida</taxon>
        <taxon>eudicotyledons</taxon>
        <taxon>Gunneridae</taxon>
        <taxon>Pentapetalae</taxon>
        <taxon>asterids</taxon>
        <taxon>campanulids</taxon>
        <taxon>Apiales</taxon>
        <taxon>Apiaceae</taxon>
        <taxon>Apioideae</taxon>
        <taxon>apioid superclade</taxon>
        <taxon>Tordylieae</taxon>
        <taxon>Tordyliinae</taxon>
        <taxon>Heracleum</taxon>
    </lineage>
</organism>
<dbReference type="PANTHER" id="PTHR42904:SF6">
    <property type="entry name" value="NAD-CAPPED RNA HYDROLASE NUDT12"/>
    <property type="match status" value="1"/>
</dbReference>
<protein>
    <recommendedName>
        <fullName evidence="4">NAD(+) diphosphatase</fullName>
        <ecNumber evidence="4">3.6.1.22</ecNumber>
    </recommendedName>
</protein>